<evidence type="ECO:0000256" key="1">
    <source>
        <dbReference type="ARBA" id="ARBA00001946"/>
    </source>
</evidence>
<comment type="cofactor">
    <cofactor evidence="1">
        <name>Mg(2+)</name>
        <dbReference type="ChEBI" id="CHEBI:18420"/>
    </cofactor>
</comment>
<dbReference type="EMBL" id="UOGJ01000011">
    <property type="protein sequence ID" value="VAX34850.1"/>
    <property type="molecule type" value="Genomic_DNA"/>
</dbReference>
<dbReference type="EC" id="3.6.1.1" evidence="2"/>
<evidence type="ECO:0000313" key="6">
    <source>
        <dbReference type="EMBL" id="VAX34850.1"/>
    </source>
</evidence>
<evidence type="ECO:0000256" key="3">
    <source>
        <dbReference type="ARBA" id="ARBA00022723"/>
    </source>
</evidence>
<accession>A0A3B1DIS7</accession>
<dbReference type="Pfam" id="PF00719">
    <property type="entry name" value="Pyrophosphatase"/>
    <property type="match status" value="1"/>
</dbReference>
<dbReference type="GO" id="GO:0004427">
    <property type="term" value="F:inorganic diphosphate phosphatase activity"/>
    <property type="evidence" value="ECO:0007669"/>
    <property type="project" value="UniProtKB-EC"/>
</dbReference>
<dbReference type="GO" id="GO:0006796">
    <property type="term" value="P:phosphate-containing compound metabolic process"/>
    <property type="evidence" value="ECO:0007669"/>
    <property type="project" value="InterPro"/>
</dbReference>
<dbReference type="NCBIfam" id="NF001886">
    <property type="entry name" value="PRK00642.1"/>
    <property type="match status" value="1"/>
</dbReference>
<dbReference type="InterPro" id="IPR036649">
    <property type="entry name" value="Pyrophosphatase_sf"/>
</dbReference>
<proteinExistence type="predicted"/>
<keyword evidence="5" id="KW-0460">Magnesium</keyword>
<dbReference type="Gene3D" id="3.90.80.10">
    <property type="entry name" value="Inorganic pyrophosphatase"/>
    <property type="match status" value="1"/>
</dbReference>
<reference evidence="6" key="1">
    <citation type="submission" date="2018-06" db="EMBL/GenBank/DDBJ databases">
        <authorList>
            <person name="Zhirakovskaya E."/>
        </authorList>
    </citation>
    <scope>NUCLEOTIDE SEQUENCE</scope>
</reference>
<keyword evidence="3" id="KW-0479">Metal-binding</keyword>
<dbReference type="SUPFAM" id="SSF50324">
    <property type="entry name" value="Inorganic pyrophosphatase"/>
    <property type="match status" value="1"/>
</dbReference>
<organism evidence="6">
    <name type="scientific">hydrothermal vent metagenome</name>
    <dbReference type="NCBI Taxonomy" id="652676"/>
    <lineage>
        <taxon>unclassified sequences</taxon>
        <taxon>metagenomes</taxon>
        <taxon>ecological metagenomes</taxon>
    </lineage>
</organism>
<gene>
    <name evidence="6" type="ORF">MNBD_UNCLBAC01-1092</name>
</gene>
<dbReference type="GO" id="GO:0000287">
    <property type="term" value="F:magnesium ion binding"/>
    <property type="evidence" value="ECO:0007669"/>
    <property type="project" value="InterPro"/>
</dbReference>
<protein>
    <recommendedName>
        <fullName evidence="2">inorganic diphosphatase</fullName>
        <ecNumber evidence="2">3.6.1.1</ecNumber>
    </recommendedName>
</protein>
<dbReference type="GO" id="GO:0005737">
    <property type="term" value="C:cytoplasm"/>
    <property type="evidence" value="ECO:0007669"/>
    <property type="project" value="InterPro"/>
</dbReference>
<dbReference type="PROSITE" id="PS00387">
    <property type="entry name" value="PPASE"/>
    <property type="match status" value="1"/>
</dbReference>
<evidence type="ECO:0000256" key="5">
    <source>
        <dbReference type="ARBA" id="ARBA00022842"/>
    </source>
</evidence>
<dbReference type="AlphaFoldDB" id="A0A3B1DIS7"/>
<evidence type="ECO:0000256" key="2">
    <source>
        <dbReference type="ARBA" id="ARBA00012146"/>
    </source>
</evidence>
<keyword evidence="4 6" id="KW-0378">Hydrolase</keyword>
<dbReference type="InterPro" id="IPR008162">
    <property type="entry name" value="Pyrophosphatase"/>
</dbReference>
<sequence length="222" mass="25497">MSMKKGKDWDLMRHYFRAHPWHGIPSGDDVPKIVNTYIETVPSDTVKYELDKDTGLLKVDRPQKFSNVCPTLYGLIPQTFCGQRVAEFCRQKTGDSGITGDNDPLDICVLTEKNISHGDILLRAIPIGGLRMIDGGEADDKIIAIMTGDDLYGKWKDIHDCPEAFINRLRHYFLTYKDFPDNHPNAKKNCEITHVYDKQEAYEVIRLSQEDYQVRFEGLQKE</sequence>
<name>A0A3B1DIS7_9ZZZZ</name>
<evidence type="ECO:0000256" key="4">
    <source>
        <dbReference type="ARBA" id="ARBA00022801"/>
    </source>
</evidence>
<dbReference type="PANTHER" id="PTHR10286">
    <property type="entry name" value="INORGANIC PYROPHOSPHATASE"/>
    <property type="match status" value="1"/>
</dbReference>